<reference evidence="2" key="1">
    <citation type="submission" date="2024-07" db="EMBL/GenBank/DDBJ databases">
        <title>Two chromosome-level genome assemblies of Korean endemic species Abeliophyllum distichum and Forsythia ovata (Oleaceae).</title>
        <authorList>
            <person name="Jang H."/>
        </authorList>
    </citation>
    <scope>NUCLEOTIDE SEQUENCE [LARGE SCALE GENOMIC DNA]</scope>
</reference>
<dbReference type="EMBL" id="JBFOLK010000005">
    <property type="protein sequence ID" value="KAL2512678.1"/>
    <property type="molecule type" value="Genomic_DNA"/>
</dbReference>
<proteinExistence type="predicted"/>
<organism evidence="1 2">
    <name type="scientific">Abeliophyllum distichum</name>
    <dbReference type="NCBI Taxonomy" id="126358"/>
    <lineage>
        <taxon>Eukaryota</taxon>
        <taxon>Viridiplantae</taxon>
        <taxon>Streptophyta</taxon>
        <taxon>Embryophyta</taxon>
        <taxon>Tracheophyta</taxon>
        <taxon>Spermatophyta</taxon>
        <taxon>Magnoliopsida</taxon>
        <taxon>eudicotyledons</taxon>
        <taxon>Gunneridae</taxon>
        <taxon>Pentapetalae</taxon>
        <taxon>asterids</taxon>
        <taxon>lamiids</taxon>
        <taxon>Lamiales</taxon>
        <taxon>Oleaceae</taxon>
        <taxon>Forsythieae</taxon>
        <taxon>Abeliophyllum</taxon>
    </lineage>
</organism>
<comment type="caution">
    <text evidence="1">The sequence shown here is derived from an EMBL/GenBank/DDBJ whole genome shotgun (WGS) entry which is preliminary data.</text>
</comment>
<sequence length="147" mass="16994">MEMSDPITITLTNVAEMHFSHNDTLVVREVVTKNSLGRMLGLYHSLRNYYIDDRDERDTNDCKDSLEYLLDDKISSFHDVIGRPVLIDLGAVTYTKFLYIKFSMDRGITAVKKNQSESRACYTNIMRKFMDKEVNVVDVEIKESPSI</sequence>
<accession>A0ABD1TJ76</accession>
<keyword evidence="2" id="KW-1185">Reference proteome</keyword>
<gene>
    <name evidence="1" type="ORF">Adt_18278</name>
</gene>
<dbReference type="Proteomes" id="UP001604336">
    <property type="component" value="Unassembled WGS sequence"/>
</dbReference>
<dbReference type="AlphaFoldDB" id="A0ABD1TJ76"/>
<evidence type="ECO:0000313" key="2">
    <source>
        <dbReference type="Proteomes" id="UP001604336"/>
    </source>
</evidence>
<protein>
    <submittedName>
        <fullName evidence="1">Uncharacterized protein</fullName>
    </submittedName>
</protein>
<name>A0ABD1TJ76_9LAMI</name>
<evidence type="ECO:0000313" key="1">
    <source>
        <dbReference type="EMBL" id="KAL2512678.1"/>
    </source>
</evidence>